<reference evidence="2" key="1">
    <citation type="submission" date="2020-05" db="EMBL/GenBank/DDBJ databases">
        <authorList>
            <person name="Chiriac C."/>
            <person name="Salcher M."/>
            <person name="Ghai R."/>
            <person name="Kavagutti S V."/>
        </authorList>
    </citation>
    <scope>NUCLEOTIDE SEQUENCE</scope>
</reference>
<accession>A0A6J6WRQ0</accession>
<feature type="domain" description="DNA primase/polymerase bifunctional N-terminal" evidence="1">
    <location>
        <begin position="35"/>
        <end position="208"/>
    </location>
</feature>
<evidence type="ECO:0000259" key="1">
    <source>
        <dbReference type="SMART" id="SM00943"/>
    </source>
</evidence>
<dbReference type="EMBL" id="CAFAAI010000004">
    <property type="protein sequence ID" value="CAB4785863.1"/>
    <property type="molecule type" value="Genomic_DNA"/>
</dbReference>
<gene>
    <name evidence="2" type="ORF">UFOPK2992_00066</name>
</gene>
<dbReference type="SMART" id="SM00943">
    <property type="entry name" value="Prim-Pol"/>
    <property type="match status" value="1"/>
</dbReference>
<dbReference type="CDD" id="cd04859">
    <property type="entry name" value="Prim_Pol"/>
    <property type="match status" value="1"/>
</dbReference>
<proteinExistence type="predicted"/>
<name>A0A6J6WRQ0_9ZZZZ</name>
<dbReference type="AlphaFoldDB" id="A0A6J6WRQ0"/>
<sequence length="341" mass="35985">MTGDIILDELTSAALLLADGGSVIEWPDDSHGGHALAYAAAGWQVFPLHPHDCNCPGTRLRPGCATNDKARGKVPHTAHGVLDATTDLAQVAAWWTRWPNANIGGRLPAGVIAIDIDPRSGGLETWAAMVAEHGDIETRTAISGRGDGGRHLYVNHPGGTIKAGLGDGIDIKTHGGYTVLPPSIHAATGNRYQWHDVTAPIIAPPSWLASMLRPVVVAKVSTARTPSRYVGDSIADWYSTMHTWAQVLEPHGWTLISGNGDEDRSQWRHPTATSPFSATIKNGCLFVYSPNTAFGDTDSITTAGNPHGFTKFRAFAVLGHGGDLSAAALAARSLHTARGAA</sequence>
<dbReference type="Pfam" id="PF09250">
    <property type="entry name" value="Prim-Pol"/>
    <property type="match status" value="1"/>
</dbReference>
<protein>
    <submittedName>
        <fullName evidence="2">Unannotated protein</fullName>
    </submittedName>
</protein>
<evidence type="ECO:0000313" key="2">
    <source>
        <dbReference type="EMBL" id="CAB4785863.1"/>
    </source>
</evidence>
<organism evidence="2">
    <name type="scientific">freshwater metagenome</name>
    <dbReference type="NCBI Taxonomy" id="449393"/>
    <lineage>
        <taxon>unclassified sequences</taxon>
        <taxon>metagenomes</taxon>
        <taxon>ecological metagenomes</taxon>
    </lineage>
</organism>
<dbReference type="InterPro" id="IPR015330">
    <property type="entry name" value="DNA_primase/pol_bifunc_N"/>
</dbReference>
<dbReference type="SUPFAM" id="SSF56747">
    <property type="entry name" value="Prim-pol domain"/>
    <property type="match status" value="1"/>
</dbReference>